<gene>
    <name evidence="2" type="ORF">AVEN_217616_1</name>
</gene>
<accession>A0A4Y2PM80</accession>
<sequence>MSMESIHVTHTHGNRKTRSPRPAVASGILNDSGRYDSSSTEAGVLVTHHRATVRPLQKEVRTITGGGGVDWDWIGSGISDAHENRGISDWGRGEDEEASLNNSKRGENKLKNETLLKSVLCSLKSKESHIS</sequence>
<proteinExistence type="predicted"/>
<dbReference type="AlphaFoldDB" id="A0A4Y2PM80"/>
<reference evidence="2 3" key="1">
    <citation type="journal article" date="2019" name="Sci. Rep.">
        <title>Orb-weaving spider Araneus ventricosus genome elucidates the spidroin gene catalogue.</title>
        <authorList>
            <person name="Kono N."/>
            <person name="Nakamura H."/>
            <person name="Ohtoshi R."/>
            <person name="Moran D.A.P."/>
            <person name="Shinohara A."/>
            <person name="Yoshida Y."/>
            <person name="Fujiwara M."/>
            <person name="Mori M."/>
            <person name="Tomita M."/>
            <person name="Arakawa K."/>
        </authorList>
    </citation>
    <scope>NUCLEOTIDE SEQUENCE [LARGE SCALE GENOMIC DNA]</scope>
</reference>
<dbReference type="Proteomes" id="UP000499080">
    <property type="component" value="Unassembled WGS sequence"/>
</dbReference>
<comment type="caution">
    <text evidence="2">The sequence shown here is derived from an EMBL/GenBank/DDBJ whole genome shotgun (WGS) entry which is preliminary data.</text>
</comment>
<feature type="region of interest" description="Disordered" evidence="1">
    <location>
        <begin position="1"/>
        <end position="40"/>
    </location>
</feature>
<protein>
    <submittedName>
        <fullName evidence="2">Uncharacterized protein</fullName>
    </submittedName>
</protein>
<evidence type="ECO:0000313" key="2">
    <source>
        <dbReference type="EMBL" id="GBN51337.1"/>
    </source>
</evidence>
<organism evidence="2 3">
    <name type="scientific">Araneus ventricosus</name>
    <name type="common">Orbweaver spider</name>
    <name type="synonym">Epeira ventricosa</name>
    <dbReference type="NCBI Taxonomy" id="182803"/>
    <lineage>
        <taxon>Eukaryota</taxon>
        <taxon>Metazoa</taxon>
        <taxon>Ecdysozoa</taxon>
        <taxon>Arthropoda</taxon>
        <taxon>Chelicerata</taxon>
        <taxon>Arachnida</taxon>
        <taxon>Araneae</taxon>
        <taxon>Araneomorphae</taxon>
        <taxon>Entelegynae</taxon>
        <taxon>Araneoidea</taxon>
        <taxon>Araneidae</taxon>
        <taxon>Araneus</taxon>
    </lineage>
</organism>
<dbReference type="EMBL" id="BGPR01011436">
    <property type="protein sequence ID" value="GBN51337.1"/>
    <property type="molecule type" value="Genomic_DNA"/>
</dbReference>
<feature type="compositionally biased region" description="Basic residues" evidence="1">
    <location>
        <begin position="9"/>
        <end position="19"/>
    </location>
</feature>
<keyword evidence="3" id="KW-1185">Reference proteome</keyword>
<name>A0A4Y2PM80_ARAVE</name>
<evidence type="ECO:0000256" key="1">
    <source>
        <dbReference type="SAM" id="MobiDB-lite"/>
    </source>
</evidence>
<evidence type="ECO:0000313" key="3">
    <source>
        <dbReference type="Proteomes" id="UP000499080"/>
    </source>
</evidence>
<feature type="region of interest" description="Disordered" evidence="1">
    <location>
        <begin position="83"/>
        <end position="106"/>
    </location>
</feature>